<protein>
    <submittedName>
        <fullName evidence="1">ABC transporter, ATP-binding domain-containing protein</fullName>
    </submittedName>
</protein>
<evidence type="ECO:0000313" key="1">
    <source>
        <dbReference type="EMBL" id="KYK64596.1"/>
    </source>
</evidence>
<keyword evidence="1" id="KW-0547">Nucleotide-binding</keyword>
<evidence type="ECO:0000313" key="2">
    <source>
        <dbReference type="Proteomes" id="UP000075225"/>
    </source>
</evidence>
<comment type="caution">
    <text evidence="1">The sequence shown here is derived from an EMBL/GenBank/DDBJ whole genome shotgun (WGS) entry which is preliminary data.</text>
</comment>
<proteinExistence type="predicted"/>
<organism evidence="1 2">
    <name type="scientific">Toxoplasma gondii TgCatPRC2</name>
    <dbReference type="NCBI Taxonomy" id="1130821"/>
    <lineage>
        <taxon>Eukaryota</taxon>
        <taxon>Sar</taxon>
        <taxon>Alveolata</taxon>
        <taxon>Apicomplexa</taxon>
        <taxon>Conoidasida</taxon>
        <taxon>Coccidia</taxon>
        <taxon>Eucoccidiorida</taxon>
        <taxon>Eimeriorina</taxon>
        <taxon>Sarcocystidae</taxon>
        <taxon>Toxoplasma</taxon>
    </lineage>
</organism>
<keyword evidence="1" id="KW-0067">ATP-binding</keyword>
<sequence length="37" mass="4485">LEELRRSGHSAPLYALARQWLFEEWQHQPQLLALQRL</sequence>
<reference evidence="2" key="1">
    <citation type="submission" date="2016-03" db="EMBL/GenBank/DDBJ databases">
        <authorList>
            <person name="Sibley D."/>
            <person name="Venepally P."/>
            <person name="Karamycheva S."/>
            <person name="Hadjithomas M."/>
            <person name="Khan A."/>
            <person name="Brunk B."/>
            <person name="Roos D."/>
            <person name="Caler E."/>
            <person name="Lorenzi H."/>
        </authorList>
    </citation>
    <scope>NUCLEOTIDE SEQUENCE [LARGE SCALE GENOMIC DNA]</scope>
    <source>
        <strain evidence="2">TgCatPRC2</strain>
    </source>
</reference>
<dbReference type="Proteomes" id="UP000075225">
    <property type="component" value="Unassembled WGS sequence"/>
</dbReference>
<dbReference type="GO" id="GO:0005524">
    <property type="term" value="F:ATP binding"/>
    <property type="evidence" value="ECO:0007669"/>
    <property type="project" value="UniProtKB-KW"/>
</dbReference>
<gene>
    <name evidence="1" type="ORF">TGPRC2_305770B</name>
</gene>
<name>A0A151H5G4_TOXGO</name>
<dbReference type="EMBL" id="AHZP02002226">
    <property type="protein sequence ID" value="KYK64596.1"/>
    <property type="molecule type" value="Genomic_DNA"/>
</dbReference>
<accession>A0A151H5G4</accession>
<feature type="non-terminal residue" evidence="1">
    <location>
        <position position="1"/>
    </location>
</feature>
<dbReference type="AlphaFoldDB" id="A0A151H5G4"/>
<dbReference type="VEuPathDB" id="ToxoDB:TGPRC2_305770B"/>